<dbReference type="InterPro" id="IPR023296">
    <property type="entry name" value="Glyco_hydro_beta-prop_sf"/>
</dbReference>
<dbReference type="Proteomes" id="UP000595046">
    <property type="component" value="Chromosome"/>
</dbReference>
<evidence type="ECO:0000313" key="3">
    <source>
        <dbReference type="Proteomes" id="UP000595046"/>
    </source>
</evidence>
<reference evidence="3" key="1">
    <citation type="submission" date="2020-02" db="EMBL/GenBank/DDBJ databases">
        <title>Streptomyces sp. ASO4wet.</title>
        <authorList>
            <person name="Risdian C."/>
            <person name="Landwehr W."/>
            <person name="Schupp P."/>
            <person name="Wink J."/>
        </authorList>
    </citation>
    <scope>NUCLEOTIDE SEQUENCE [LARGE SCALE GENOMIC DNA]</scope>
    <source>
        <strain evidence="3">ASO4wet</strain>
    </source>
</reference>
<sequence length="310" mass="33149">MKSPANSYKTDSAVGAFPLPGLQDGPATVAVPAPGGGPQRWAGAPSAHWDTDGSLLLAYRVRAEEDYNVIARSVDGSTFTTLAVLTRDRLGAAMVERPALVRTESGIWRLYVSCATTGTKHWWIGVMEAASPEGLADAPVRPVFEGDRETAVKDPVIRRTGDGWQAWLCCHPLDEPGEEDRMFTGYATSRDGLRWQWHGTVLTGTTGTWDARGARLTSVLPDGRATYDGRASAQENWSERTGLAAPAESGGSPLLEADGDGPAAAVRYLEVLADPQGGYRIFYEAPLADGSHELRTESVSAQRAVPTASH</sequence>
<protein>
    <recommendedName>
        <fullName evidence="4">Glycosyl hydrolase family 32 N-terminal domain-containing protein</fullName>
    </recommendedName>
</protein>
<dbReference type="KEGG" id="sbat:G4Z16_00035"/>
<dbReference type="SUPFAM" id="SSF75005">
    <property type="entry name" value="Arabinanase/levansucrase/invertase"/>
    <property type="match status" value="1"/>
</dbReference>
<dbReference type="AlphaFoldDB" id="A0A7T1T279"/>
<name>A0A7T1T279_9ACTN</name>
<evidence type="ECO:0000256" key="1">
    <source>
        <dbReference type="SAM" id="MobiDB-lite"/>
    </source>
</evidence>
<dbReference type="RefSeq" id="WP_197348541.1">
    <property type="nucleotide sequence ID" value="NZ_CP048882.1"/>
</dbReference>
<feature type="region of interest" description="Disordered" evidence="1">
    <location>
        <begin position="230"/>
        <end position="253"/>
    </location>
</feature>
<proteinExistence type="predicted"/>
<gene>
    <name evidence="2" type="ORF">G4Z16_00035</name>
</gene>
<accession>A0A7T1T279</accession>
<keyword evidence="3" id="KW-1185">Reference proteome</keyword>
<evidence type="ECO:0008006" key="4">
    <source>
        <dbReference type="Google" id="ProtNLM"/>
    </source>
</evidence>
<organism evidence="2 3">
    <name type="scientific">Streptomyces bathyalis</name>
    <dbReference type="NCBI Taxonomy" id="2710756"/>
    <lineage>
        <taxon>Bacteria</taxon>
        <taxon>Bacillati</taxon>
        <taxon>Actinomycetota</taxon>
        <taxon>Actinomycetes</taxon>
        <taxon>Kitasatosporales</taxon>
        <taxon>Streptomycetaceae</taxon>
        <taxon>Streptomyces</taxon>
    </lineage>
</organism>
<dbReference type="Gene3D" id="2.115.10.20">
    <property type="entry name" value="Glycosyl hydrolase domain, family 43"/>
    <property type="match status" value="1"/>
</dbReference>
<evidence type="ECO:0000313" key="2">
    <source>
        <dbReference type="EMBL" id="QPP05038.1"/>
    </source>
</evidence>
<dbReference type="EMBL" id="CP048882">
    <property type="protein sequence ID" value="QPP05038.1"/>
    <property type="molecule type" value="Genomic_DNA"/>
</dbReference>